<name>A0AA36I5E2_9DINO</name>
<protein>
    <submittedName>
        <fullName evidence="2">Uncharacterized protein</fullName>
    </submittedName>
</protein>
<comment type="caution">
    <text evidence="2">The sequence shown here is derived from an EMBL/GenBank/DDBJ whole genome shotgun (WGS) entry which is preliminary data.</text>
</comment>
<keyword evidence="3" id="KW-1185">Reference proteome</keyword>
<accession>A0AA36I5E2</accession>
<dbReference type="AlphaFoldDB" id="A0AA36I5E2"/>
<keyword evidence="1" id="KW-0812">Transmembrane</keyword>
<keyword evidence="1" id="KW-0472">Membrane</keyword>
<evidence type="ECO:0000313" key="2">
    <source>
        <dbReference type="EMBL" id="CAJ1380513.1"/>
    </source>
</evidence>
<gene>
    <name evidence="2" type="ORF">EVOR1521_LOCUS8435</name>
</gene>
<reference evidence="2" key="1">
    <citation type="submission" date="2023-08" db="EMBL/GenBank/DDBJ databases">
        <authorList>
            <person name="Chen Y."/>
            <person name="Shah S."/>
            <person name="Dougan E. K."/>
            <person name="Thang M."/>
            <person name="Chan C."/>
        </authorList>
    </citation>
    <scope>NUCLEOTIDE SEQUENCE</scope>
</reference>
<feature type="transmembrane region" description="Helical" evidence="1">
    <location>
        <begin position="89"/>
        <end position="109"/>
    </location>
</feature>
<evidence type="ECO:0000313" key="3">
    <source>
        <dbReference type="Proteomes" id="UP001178507"/>
    </source>
</evidence>
<keyword evidence="1" id="KW-1133">Transmembrane helix</keyword>
<dbReference type="EMBL" id="CAUJNA010000716">
    <property type="protein sequence ID" value="CAJ1380513.1"/>
    <property type="molecule type" value="Genomic_DNA"/>
</dbReference>
<evidence type="ECO:0000256" key="1">
    <source>
        <dbReference type="SAM" id="Phobius"/>
    </source>
</evidence>
<organism evidence="2 3">
    <name type="scientific">Effrenium voratum</name>
    <dbReference type="NCBI Taxonomy" id="2562239"/>
    <lineage>
        <taxon>Eukaryota</taxon>
        <taxon>Sar</taxon>
        <taxon>Alveolata</taxon>
        <taxon>Dinophyceae</taxon>
        <taxon>Suessiales</taxon>
        <taxon>Symbiodiniaceae</taxon>
        <taxon>Effrenium</taxon>
    </lineage>
</organism>
<feature type="transmembrane region" description="Helical" evidence="1">
    <location>
        <begin position="27"/>
        <end position="46"/>
    </location>
</feature>
<sequence length="248" mass="26788">MDLPKLLNPTESFLCCLPLHVGVKVLMWPHLILVLYTVATAVENLIGDDQGAPGTSQMFETIWSLLGVPVLAAGLWGVYHRVESHVRLYWYYLVLSFLIDLVYIVDLFIVQDACVHLKLEEAARGGQAFACGVARSISATAAVVSCLAALYFIYVVWSWCEDMEGTDAEEAIAGLLDIADGKHPSRSKLRFQPDLIGPGMDATASIISGASIFYGSVSSAIGQEAMAVGSFAASQIDDIENYAMGFEG</sequence>
<proteinExistence type="predicted"/>
<feature type="transmembrane region" description="Helical" evidence="1">
    <location>
        <begin position="129"/>
        <end position="157"/>
    </location>
</feature>
<dbReference type="Proteomes" id="UP001178507">
    <property type="component" value="Unassembled WGS sequence"/>
</dbReference>
<feature type="transmembrane region" description="Helical" evidence="1">
    <location>
        <begin position="58"/>
        <end position="77"/>
    </location>
</feature>